<gene>
    <name evidence="3" type="ORF">UFOVP1483_51</name>
</gene>
<evidence type="ECO:0000256" key="1">
    <source>
        <dbReference type="ARBA" id="ARBA00008471"/>
    </source>
</evidence>
<dbReference type="EMBL" id="LR797431">
    <property type="protein sequence ID" value="CAB4215746.1"/>
    <property type="molecule type" value="Genomic_DNA"/>
</dbReference>
<proteinExistence type="inferred from homology"/>
<protein>
    <recommendedName>
        <fullName evidence="2">Protein ninG</fullName>
    </recommendedName>
</protein>
<evidence type="ECO:0000313" key="3">
    <source>
        <dbReference type="EMBL" id="CAB4215746.1"/>
    </source>
</evidence>
<reference evidence="3" key="1">
    <citation type="submission" date="2020-05" db="EMBL/GenBank/DDBJ databases">
        <authorList>
            <person name="Chiriac C."/>
            <person name="Salcher M."/>
            <person name="Ghai R."/>
            <person name="Kavagutti S V."/>
        </authorList>
    </citation>
    <scope>NUCLEOTIDE SEQUENCE</scope>
</reference>
<accession>A0A6J5SMC9</accession>
<feature type="non-terminal residue" evidence="3">
    <location>
        <position position="45"/>
    </location>
</feature>
<evidence type="ECO:0000256" key="2">
    <source>
        <dbReference type="ARBA" id="ARBA00021638"/>
    </source>
</evidence>
<sequence>MESAIIQKYSKITTPRLKLKAQSVFNKWIRARDEGQQCISCDSYN</sequence>
<dbReference type="Pfam" id="PF05766">
    <property type="entry name" value="NinG"/>
    <property type="match status" value="1"/>
</dbReference>
<dbReference type="InterPro" id="IPR008713">
    <property type="entry name" value="Phage_lambda_NinG"/>
</dbReference>
<comment type="similarity">
    <text evidence="1">Belongs to the ninG family.</text>
</comment>
<organism evidence="3">
    <name type="scientific">uncultured Caudovirales phage</name>
    <dbReference type="NCBI Taxonomy" id="2100421"/>
    <lineage>
        <taxon>Viruses</taxon>
        <taxon>Duplodnaviria</taxon>
        <taxon>Heunggongvirae</taxon>
        <taxon>Uroviricota</taxon>
        <taxon>Caudoviricetes</taxon>
        <taxon>Peduoviridae</taxon>
        <taxon>Maltschvirus</taxon>
        <taxon>Maltschvirus maltsch</taxon>
    </lineage>
</organism>
<name>A0A6J5SMC9_9CAUD</name>